<protein>
    <submittedName>
        <fullName evidence="1">AidA-I adhesin-like protein</fullName>
    </submittedName>
</protein>
<evidence type="ECO:0000313" key="1">
    <source>
        <dbReference type="EMBL" id="SPZ87703.1"/>
    </source>
</evidence>
<proteinExistence type="predicted"/>
<accession>A0A2X2J7Q7</accession>
<organism evidence="1 2">
    <name type="scientific">Shigella boydii</name>
    <dbReference type="NCBI Taxonomy" id="621"/>
    <lineage>
        <taxon>Bacteria</taxon>
        <taxon>Pseudomonadati</taxon>
        <taxon>Pseudomonadota</taxon>
        <taxon>Gammaproteobacteria</taxon>
        <taxon>Enterobacterales</taxon>
        <taxon>Enterobacteriaceae</taxon>
        <taxon>Shigella</taxon>
    </lineage>
</organism>
<dbReference type="AlphaFoldDB" id="A0A2X2J7Q7"/>
<dbReference type="NCBIfam" id="TIGR01414">
    <property type="entry name" value="autotrans_barl"/>
    <property type="match status" value="1"/>
</dbReference>
<sequence>MRLNDRAGEMRYIDPVTEQERSSRLWLRQIGGHNAWRDSNGQLRTTSHRYVSQLGADLLTGGFTDSDS</sequence>
<dbReference type="GO" id="GO:0019867">
    <property type="term" value="C:outer membrane"/>
    <property type="evidence" value="ECO:0007669"/>
    <property type="project" value="InterPro"/>
</dbReference>
<dbReference type="Gene3D" id="2.40.128.130">
    <property type="entry name" value="Autotransporter beta-domain"/>
    <property type="match status" value="1"/>
</dbReference>
<dbReference type="InterPro" id="IPR006315">
    <property type="entry name" value="OM_autotransptr_brl_dom"/>
</dbReference>
<dbReference type="EMBL" id="UAUR01000007">
    <property type="protein sequence ID" value="SPZ87703.1"/>
    <property type="molecule type" value="Genomic_DNA"/>
</dbReference>
<dbReference type="SUPFAM" id="SSF103515">
    <property type="entry name" value="Autotransporter"/>
    <property type="match status" value="1"/>
</dbReference>
<name>A0A2X2J7Q7_SHIBO</name>
<dbReference type="InterPro" id="IPR036709">
    <property type="entry name" value="Autotransporte_beta_dom_sf"/>
</dbReference>
<reference evidence="1 2" key="1">
    <citation type="submission" date="2018-06" db="EMBL/GenBank/DDBJ databases">
        <authorList>
            <consortium name="Pathogen Informatics"/>
            <person name="Doyle S."/>
        </authorList>
    </citation>
    <scope>NUCLEOTIDE SEQUENCE [LARGE SCALE GENOMIC DNA]</scope>
    <source>
        <strain evidence="1 2">NCTC8576</strain>
    </source>
</reference>
<evidence type="ECO:0000313" key="2">
    <source>
        <dbReference type="Proteomes" id="UP000251799"/>
    </source>
</evidence>
<gene>
    <name evidence="1" type="primary">icsA_3</name>
    <name evidence="1" type="ORF">NCTC8576_04232</name>
</gene>
<dbReference type="Proteomes" id="UP000251799">
    <property type="component" value="Unassembled WGS sequence"/>
</dbReference>